<dbReference type="GO" id="GO:0016491">
    <property type="term" value="F:oxidoreductase activity"/>
    <property type="evidence" value="ECO:0007669"/>
    <property type="project" value="UniProtKB-KW"/>
</dbReference>
<evidence type="ECO:0000313" key="3">
    <source>
        <dbReference type="EMBL" id="GHF48440.1"/>
    </source>
</evidence>
<dbReference type="InterPro" id="IPR020904">
    <property type="entry name" value="Sc_DH/Rdtase_CS"/>
</dbReference>
<organism evidence="3 4">
    <name type="scientific">Seohaeicola zhoushanensis</name>
    <dbReference type="NCBI Taxonomy" id="1569283"/>
    <lineage>
        <taxon>Bacteria</taxon>
        <taxon>Pseudomonadati</taxon>
        <taxon>Pseudomonadota</taxon>
        <taxon>Alphaproteobacteria</taxon>
        <taxon>Rhodobacterales</taxon>
        <taxon>Roseobacteraceae</taxon>
        <taxon>Seohaeicola</taxon>
    </lineage>
</organism>
<dbReference type="Pfam" id="PF13561">
    <property type="entry name" value="adh_short_C2"/>
    <property type="match status" value="1"/>
</dbReference>
<dbReference type="CDD" id="cd05233">
    <property type="entry name" value="SDR_c"/>
    <property type="match status" value="1"/>
</dbReference>
<dbReference type="InterPro" id="IPR036291">
    <property type="entry name" value="NAD(P)-bd_dom_sf"/>
</dbReference>
<dbReference type="Gene3D" id="3.40.50.720">
    <property type="entry name" value="NAD(P)-binding Rossmann-like Domain"/>
    <property type="match status" value="1"/>
</dbReference>
<evidence type="ECO:0008006" key="5">
    <source>
        <dbReference type="Google" id="ProtNLM"/>
    </source>
</evidence>
<accession>A0A8J3GXR8</accession>
<dbReference type="PRINTS" id="PR00080">
    <property type="entry name" value="SDRFAMILY"/>
</dbReference>
<dbReference type="SUPFAM" id="SSF51735">
    <property type="entry name" value="NAD(P)-binding Rossmann-fold domains"/>
    <property type="match status" value="1"/>
</dbReference>
<name>A0A8J3GXR8_9RHOB</name>
<evidence type="ECO:0000256" key="2">
    <source>
        <dbReference type="ARBA" id="ARBA00023002"/>
    </source>
</evidence>
<keyword evidence="4" id="KW-1185">Reference proteome</keyword>
<evidence type="ECO:0000313" key="4">
    <source>
        <dbReference type="Proteomes" id="UP000626220"/>
    </source>
</evidence>
<reference evidence="3" key="2">
    <citation type="submission" date="2020-09" db="EMBL/GenBank/DDBJ databases">
        <authorList>
            <person name="Sun Q."/>
            <person name="Kim S."/>
        </authorList>
    </citation>
    <scope>NUCLEOTIDE SEQUENCE</scope>
    <source>
        <strain evidence="3">KCTC 42650</strain>
    </source>
</reference>
<dbReference type="InterPro" id="IPR006311">
    <property type="entry name" value="TAT_signal"/>
</dbReference>
<dbReference type="NCBIfam" id="NF005559">
    <property type="entry name" value="PRK07231.1"/>
    <property type="match status" value="1"/>
</dbReference>
<dbReference type="Proteomes" id="UP000626220">
    <property type="component" value="Unassembled WGS sequence"/>
</dbReference>
<dbReference type="PROSITE" id="PS00061">
    <property type="entry name" value="ADH_SHORT"/>
    <property type="match status" value="1"/>
</dbReference>
<dbReference type="EMBL" id="BNCJ01000004">
    <property type="protein sequence ID" value="GHF48440.1"/>
    <property type="molecule type" value="Genomic_DNA"/>
</dbReference>
<dbReference type="FunFam" id="3.40.50.720:FF:000084">
    <property type="entry name" value="Short-chain dehydrogenase reductase"/>
    <property type="match status" value="1"/>
</dbReference>
<evidence type="ECO:0000256" key="1">
    <source>
        <dbReference type="ARBA" id="ARBA00006484"/>
    </source>
</evidence>
<protein>
    <recommendedName>
        <fullName evidence="5">Short-chain dehydrogenase</fullName>
    </recommendedName>
</protein>
<dbReference type="PROSITE" id="PS51318">
    <property type="entry name" value="TAT"/>
    <property type="match status" value="1"/>
</dbReference>
<gene>
    <name evidence="3" type="ORF">GCM10017056_19980</name>
</gene>
<dbReference type="PANTHER" id="PTHR24321:SF8">
    <property type="entry name" value="ESTRADIOL 17-BETA-DEHYDROGENASE 8-RELATED"/>
    <property type="match status" value="1"/>
</dbReference>
<dbReference type="InterPro" id="IPR002347">
    <property type="entry name" value="SDR_fam"/>
</dbReference>
<keyword evidence="2" id="KW-0560">Oxidoreductase</keyword>
<proteinExistence type="inferred from homology"/>
<dbReference type="PANTHER" id="PTHR24321">
    <property type="entry name" value="DEHYDROGENASES, SHORT CHAIN"/>
    <property type="match status" value="1"/>
</dbReference>
<dbReference type="PRINTS" id="PR00081">
    <property type="entry name" value="GDHRDH"/>
</dbReference>
<sequence>MPQADHRRTVLTTGAAAGIGWSTARLFAERGHRVAIADRDGEAALRRAAELGEGHLGLACDVTDEAAVAEAVAAVTERFCRLDALVNNVGIGDTAAPTLEQGAAHFRNVLDVHLTGTFLMSRTAAAAMIAQGGGAIVNLASIAALTGLPRRNAYGAAKAGIVSMTRSMGAEWGAVGVRVNAVAPGYVRTELVEKLIADGLLDPAGIVARTPLGRMLEPTEIAEAIYFLASPAASGITGSVLSVDAGWVAFGAAGSPSG</sequence>
<reference evidence="3" key="1">
    <citation type="journal article" date="2014" name="Int. J. Syst. Evol. Microbiol.">
        <title>Complete genome sequence of Corynebacterium casei LMG S-19264T (=DSM 44701T), isolated from a smear-ripened cheese.</title>
        <authorList>
            <consortium name="US DOE Joint Genome Institute (JGI-PGF)"/>
            <person name="Walter F."/>
            <person name="Albersmeier A."/>
            <person name="Kalinowski J."/>
            <person name="Ruckert C."/>
        </authorList>
    </citation>
    <scope>NUCLEOTIDE SEQUENCE</scope>
    <source>
        <strain evidence="3">KCTC 42650</strain>
    </source>
</reference>
<comment type="similarity">
    <text evidence="1">Belongs to the short-chain dehydrogenases/reductases (SDR) family.</text>
</comment>
<dbReference type="RefSeq" id="WP_189679935.1">
    <property type="nucleotide sequence ID" value="NZ_BNCJ01000004.1"/>
</dbReference>
<dbReference type="AlphaFoldDB" id="A0A8J3GXR8"/>
<comment type="caution">
    <text evidence="3">The sequence shown here is derived from an EMBL/GenBank/DDBJ whole genome shotgun (WGS) entry which is preliminary data.</text>
</comment>